<keyword evidence="1 4" id="KW-0812">Transmembrane</keyword>
<feature type="transmembrane region" description="Helical" evidence="4">
    <location>
        <begin position="265"/>
        <end position="284"/>
    </location>
</feature>
<keyword evidence="2 4" id="KW-1133">Transmembrane helix</keyword>
<evidence type="ECO:0000313" key="6">
    <source>
        <dbReference type="EMBL" id="MFC0684677.1"/>
    </source>
</evidence>
<feature type="transmembrane region" description="Helical" evidence="4">
    <location>
        <begin position="58"/>
        <end position="81"/>
    </location>
</feature>
<evidence type="ECO:0000259" key="5">
    <source>
        <dbReference type="PROSITE" id="PS50850"/>
    </source>
</evidence>
<feature type="transmembrane region" description="Helical" evidence="4">
    <location>
        <begin position="207"/>
        <end position="223"/>
    </location>
</feature>
<feature type="transmembrane region" description="Helical" evidence="4">
    <location>
        <begin position="150"/>
        <end position="174"/>
    </location>
</feature>
<dbReference type="EMBL" id="JBHLTM010000028">
    <property type="protein sequence ID" value="MFC0684677.1"/>
    <property type="molecule type" value="Genomic_DNA"/>
</dbReference>
<dbReference type="InterPro" id="IPR011701">
    <property type="entry name" value="MFS"/>
</dbReference>
<keyword evidence="7" id="KW-1185">Reference proteome</keyword>
<dbReference type="Gene3D" id="1.20.1250.20">
    <property type="entry name" value="MFS general substrate transporter like domains"/>
    <property type="match status" value="1"/>
</dbReference>
<dbReference type="Proteomes" id="UP001589858">
    <property type="component" value="Unassembled WGS sequence"/>
</dbReference>
<dbReference type="PROSITE" id="PS50850">
    <property type="entry name" value="MFS"/>
    <property type="match status" value="1"/>
</dbReference>
<dbReference type="PANTHER" id="PTHR42910">
    <property type="entry name" value="TRANSPORTER SCO4007-RELATED"/>
    <property type="match status" value="1"/>
</dbReference>
<keyword evidence="3 4" id="KW-0472">Membrane</keyword>
<feature type="transmembrane region" description="Helical" evidence="4">
    <location>
        <begin position="377"/>
        <end position="397"/>
    </location>
</feature>
<feature type="transmembrane region" description="Helical" evidence="4">
    <location>
        <begin position="351"/>
        <end position="371"/>
    </location>
</feature>
<dbReference type="Pfam" id="PF07690">
    <property type="entry name" value="MFS_1"/>
    <property type="match status" value="1"/>
</dbReference>
<evidence type="ECO:0000256" key="3">
    <source>
        <dbReference type="ARBA" id="ARBA00023136"/>
    </source>
</evidence>
<protein>
    <submittedName>
        <fullName evidence="6">MFS transporter</fullName>
    </submittedName>
</protein>
<feature type="transmembrane region" description="Helical" evidence="4">
    <location>
        <begin position="25"/>
        <end position="46"/>
    </location>
</feature>
<organism evidence="6 7">
    <name type="scientific">Novosphingobium clariflavum</name>
    <dbReference type="NCBI Taxonomy" id="2029884"/>
    <lineage>
        <taxon>Bacteria</taxon>
        <taxon>Pseudomonadati</taxon>
        <taxon>Pseudomonadota</taxon>
        <taxon>Alphaproteobacteria</taxon>
        <taxon>Sphingomonadales</taxon>
        <taxon>Sphingomonadaceae</taxon>
        <taxon>Novosphingobium</taxon>
    </lineage>
</organism>
<feature type="transmembrane region" description="Helical" evidence="4">
    <location>
        <begin position="180"/>
        <end position="200"/>
    </location>
</feature>
<dbReference type="CDD" id="cd17324">
    <property type="entry name" value="MFS_NepI_like"/>
    <property type="match status" value="1"/>
</dbReference>
<evidence type="ECO:0000256" key="1">
    <source>
        <dbReference type="ARBA" id="ARBA00022692"/>
    </source>
</evidence>
<dbReference type="SUPFAM" id="SSF103473">
    <property type="entry name" value="MFS general substrate transporter"/>
    <property type="match status" value="1"/>
</dbReference>
<sequence length="404" mass="42324">MNPITASRRLLAAQFRNPDPKPRKFGRALVFALAASAGLTVANIYYGQPMLGLMERDVPGAAITYVPTATQLGYAAGLVLLVPLGDLVERKRLIVLQCIALAIGLALVAAAPSGAMVLAASLVVGLLASVAQQIVPLAANLAPEDKRGSVVGTVMAGLLCGILLSRTLAGFVGAEFGWRAMFALAVPLALGTAGLLAWQLPRSQPKPAGMGYGGLLVSLWGLWREFPALRLATFTQCTQFGVFSVFWTILALHLQEPRFGLGSEVAGLFGILGAAGVLAAPIAGRIADRRGPHMVIVAASAFTLASWLIFAFWTSIAGLVIGVLVLDFAIQASQISNQSIIYALRPEARSRINTVYMGTMFLAGAVSSGAATVVWHHWGWSGVTMLGIAIASVGMALQGLRRRG</sequence>
<dbReference type="RefSeq" id="WP_267223176.1">
    <property type="nucleotide sequence ID" value="NZ_JAPCWC010000020.1"/>
</dbReference>
<evidence type="ECO:0000256" key="2">
    <source>
        <dbReference type="ARBA" id="ARBA00022989"/>
    </source>
</evidence>
<feature type="transmembrane region" description="Helical" evidence="4">
    <location>
        <begin position="229"/>
        <end position="253"/>
    </location>
</feature>
<feature type="domain" description="Major facilitator superfamily (MFS) profile" evidence="5">
    <location>
        <begin position="1"/>
        <end position="404"/>
    </location>
</feature>
<name>A0ABV6S619_9SPHN</name>
<reference evidence="6 7" key="1">
    <citation type="submission" date="2024-09" db="EMBL/GenBank/DDBJ databases">
        <authorList>
            <person name="Sun Q."/>
            <person name="Mori K."/>
        </authorList>
    </citation>
    <scope>NUCLEOTIDE SEQUENCE [LARGE SCALE GENOMIC DNA]</scope>
    <source>
        <strain evidence="6 7">CICC 11035S</strain>
    </source>
</reference>
<dbReference type="InterPro" id="IPR036259">
    <property type="entry name" value="MFS_trans_sf"/>
</dbReference>
<evidence type="ECO:0000256" key="4">
    <source>
        <dbReference type="SAM" id="Phobius"/>
    </source>
</evidence>
<feature type="transmembrane region" description="Helical" evidence="4">
    <location>
        <begin position="93"/>
        <end position="111"/>
    </location>
</feature>
<comment type="caution">
    <text evidence="6">The sequence shown here is derived from an EMBL/GenBank/DDBJ whole genome shotgun (WGS) entry which is preliminary data.</text>
</comment>
<proteinExistence type="predicted"/>
<gene>
    <name evidence="6" type="ORF">ACFFF8_08725</name>
</gene>
<evidence type="ECO:0000313" key="7">
    <source>
        <dbReference type="Proteomes" id="UP001589858"/>
    </source>
</evidence>
<dbReference type="PANTHER" id="PTHR42910:SF1">
    <property type="entry name" value="MAJOR FACILITATOR SUPERFAMILY (MFS) PROFILE DOMAIN-CONTAINING PROTEIN"/>
    <property type="match status" value="1"/>
</dbReference>
<feature type="transmembrane region" description="Helical" evidence="4">
    <location>
        <begin position="117"/>
        <end position="138"/>
    </location>
</feature>
<dbReference type="InterPro" id="IPR020846">
    <property type="entry name" value="MFS_dom"/>
</dbReference>
<feature type="transmembrane region" description="Helical" evidence="4">
    <location>
        <begin position="304"/>
        <end position="330"/>
    </location>
</feature>
<accession>A0ABV6S619</accession>